<proteinExistence type="predicted"/>
<evidence type="ECO:0000313" key="1">
    <source>
        <dbReference type="EMBL" id="EJN93798.1"/>
    </source>
</evidence>
<keyword evidence="2" id="KW-1185">Reference proteome</keyword>
<dbReference type="Proteomes" id="UP000007815">
    <property type="component" value="Unassembled WGS sequence"/>
</dbReference>
<comment type="caution">
    <text evidence="1">The sequence shown here is derived from an EMBL/GenBank/DDBJ whole genome shotgun (WGS) entry which is preliminary data.</text>
</comment>
<organism evidence="1 2">
    <name type="scientific">Streptococcus ratti FA-1 = DSM 20564</name>
    <dbReference type="NCBI Taxonomy" id="699248"/>
    <lineage>
        <taxon>Bacteria</taxon>
        <taxon>Bacillati</taxon>
        <taxon>Bacillota</taxon>
        <taxon>Bacilli</taxon>
        <taxon>Lactobacillales</taxon>
        <taxon>Streptococcaceae</taxon>
        <taxon>Streptococcus</taxon>
    </lineage>
</organism>
<gene>
    <name evidence="1" type="ORF">SRA_04651</name>
</gene>
<sequence>MIKKVFKFLFLYKTADEHYYARHLASLQLSGCLLEDISSLLTESYLGGK</sequence>
<dbReference type="EMBL" id="AJTZ01000005">
    <property type="protein sequence ID" value="EJN93798.1"/>
    <property type="molecule type" value="Genomic_DNA"/>
</dbReference>
<protein>
    <submittedName>
        <fullName evidence="1">Uncharacterized protein</fullName>
    </submittedName>
</protein>
<dbReference type="RefSeq" id="WP_003088097.1">
    <property type="nucleotide sequence ID" value="NZ_AJTZ01000005.1"/>
</dbReference>
<name>A0ABN0GVJ3_STRRT</name>
<accession>A0ABN0GVJ3</accession>
<reference evidence="1 2" key="1">
    <citation type="submission" date="2009-12" db="EMBL/GenBank/DDBJ databases">
        <authorList>
            <person name="Lefebure T."/>
            <person name="Cornejo O.E."/>
            <person name="Pavinski Bitar P.D."/>
            <person name="Lang P."/>
            <person name="Stanhope M.J."/>
        </authorList>
    </citation>
    <scope>NUCLEOTIDE SEQUENCE [LARGE SCALE GENOMIC DNA]</scope>
    <source>
        <strain evidence="1 2">FA-1</strain>
    </source>
</reference>
<evidence type="ECO:0000313" key="2">
    <source>
        <dbReference type="Proteomes" id="UP000007815"/>
    </source>
</evidence>